<sequence>MKKLLIQRATTGEGRFIRQTGFPRFGHVMLSVEPSSGSGLTFQWEVSPEQIPEMFKDAVRRGVSRMFEPGAKFAQYEPDGILIRVVGGSSHDTDSNEGSFEIAAMEAFVMALAPPPDEAAGLPGSSRG</sequence>
<dbReference type="Gene3D" id="3.30.230.10">
    <property type="match status" value="1"/>
</dbReference>
<protein>
    <recommendedName>
        <fullName evidence="3">Translation elongation factor EFG/EF2 domain-containing protein</fullName>
    </recommendedName>
</protein>
<evidence type="ECO:0000256" key="2">
    <source>
        <dbReference type="ARBA" id="ARBA00023134"/>
    </source>
</evidence>
<gene>
    <name evidence="4" type="ORF">J2W25_004633</name>
</gene>
<feature type="domain" description="Translation elongation factor EFG/EF2" evidence="3">
    <location>
        <begin position="7"/>
        <end position="121"/>
    </location>
</feature>
<dbReference type="EMBL" id="JAUSRR010000008">
    <property type="protein sequence ID" value="MDP9925590.1"/>
    <property type="molecule type" value="Genomic_DNA"/>
</dbReference>
<evidence type="ECO:0000313" key="5">
    <source>
        <dbReference type="Proteomes" id="UP001244295"/>
    </source>
</evidence>
<organism evidence="4 5">
    <name type="scientific">Variovorax boronicumulans</name>
    <dbReference type="NCBI Taxonomy" id="436515"/>
    <lineage>
        <taxon>Bacteria</taxon>
        <taxon>Pseudomonadati</taxon>
        <taxon>Pseudomonadota</taxon>
        <taxon>Betaproteobacteria</taxon>
        <taxon>Burkholderiales</taxon>
        <taxon>Comamonadaceae</taxon>
        <taxon>Variovorax</taxon>
    </lineage>
</organism>
<proteinExistence type="predicted"/>
<dbReference type="RefSeq" id="WP_307637810.1">
    <property type="nucleotide sequence ID" value="NZ_JAUSRR010000008.1"/>
</dbReference>
<dbReference type="InterPro" id="IPR005517">
    <property type="entry name" value="Transl_elong_EFG/EF2_IV"/>
</dbReference>
<dbReference type="Proteomes" id="UP001244295">
    <property type="component" value="Unassembled WGS sequence"/>
</dbReference>
<reference evidence="4" key="1">
    <citation type="submission" date="2023-07" db="EMBL/GenBank/DDBJ databases">
        <title>Sorghum-associated microbial communities from plants grown in Nebraska, USA.</title>
        <authorList>
            <person name="Schachtman D."/>
        </authorList>
    </citation>
    <scope>NUCLEOTIDE SEQUENCE</scope>
    <source>
        <strain evidence="4">DS2795</strain>
    </source>
</reference>
<dbReference type="SMART" id="SM00889">
    <property type="entry name" value="EFG_IV"/>
    <property type="match status" value="1"/>
</dbReference>
<dbReference type="AlphaFoldDB" id="A0AAW8E119"/>
<dbReference type="InterPro" id="IPR020568">
    <property type="entry name" value="Ribosomal_Su5_D2-typ_SF"/>
</dbReference>
<dbReference type="SUPFAM" id="SSF54211">
    <property type="entry name" value="Ribosomal protein S5 domain 2-like"/>
    <property type="match status" value="1"/>
</dbReference>
<comment type="caution">
    <text evidence="4">The sequence shown here is derived from an EMBL/GenBank/DDBJ whole genome shotgun (WGS) entry which is preliminary data.</text>
</comment>
<dbReference type="InterPro" id="IPR014721">
    <property type="entry name" value="Ribsml_uS5_D2-typ_fold_subgr"/>
</dbReference>
<evidence type="ECO:0000256" key="1">
    <source>
        <dbReference type="ARBA" id="ARBA00022741"/>
    </source>
</evidence>
<keyword evidence="1" id="KW-0547">Nucleotide-binding</keyword>
<evidence type="ECO:0000313" key="4">
    <source>
        <dbReference type="EMBL" id="MDP9925590.1"/>
    </source>
</evidence>
<dbReference type="Pfam" id="PF03764">
    <property type="entry name" value="EFG_IV"/>
    <property type="match status" value="1"/>
</dbReference>
<keyword evidence="2" id="KW-0342">GTP-binding</keyword>
<accession>A0AAW8E119</accession>
<evidence type="ECO:0000259" key="3">
    <source>
        <dbReference type="SMART" id="SM00889"/>
    </source>
</evidence>
<dbReference type="GO" id="GO:0005525">
    <property type="term" value="F:GTP binding"/>
    <property type="evidence" value="ECO:0007669"/>
    <property type="project" value="UniProtKB-KW"/>
</dbReference>
<name>A0AAW8E119_9BURK</name>